<dbReference type="AlphaFoldDB" id="A0AAV2GS83"/>
<dbReference type="EMBL" id="OZ034822">
    <property type="protein sequence ID" value="CAL1413327.1"/>
    <property type="molecule type" value="Genomic_DNA"/>
</dbReference>
<dbReference type="Proteomes" id="UP001497516">
    <property type="component" value="Chromosome 9"/>
</dbReference>
<evidence type="ECO:0000313" key="2">
    <source>
        <dbReference type="Proteomes" id="UP001497516"/>
    </source>
</evidence>
<name>A0AAV2GS83_9ROSI</name>
<reference evidence="1 2" key="1">
    <citation type="submission" date="2024-04" db="EMBL/GenBank/DDBJ databases">
        <authorList>
            <person name="Fracassetti M."/>
        </authorList>
    </citation>
    <scope>NUCLEOTIDE SEQUENCE [LARGE SCALE GENOMIC DNA]</scope>
</reference>
<protein>
    <submittedName>
        <fullName evidence="1">Uncharacterized protein</fullName>
    </submittedName>
</protein>
<accession>A0AAV2GS83</accession>
<gene>
    <name evidence="1" type="ORF">LTRI10_LOCUS52567</name>
</gene>
<proteinExistence type="predicted"/>
<keyword evidence="2" id="KW-1185">Reference proteome</keyword>
<organism evidence="1 2">
    <name type="scientific">Linum trigynum</name>
    <dbReference type="NCBI Taxonomy" id="586398"/>
    <lineage>
        <taxon>Eukaryota</taxon>
        <taxon>Viridiplantae</taxon>
        <taxon>Streptophyta</taxon>
        <taxon>Embryophyta</taxon>
        <taxon>Tracheophyta</taxon>
        <taxon>Spermatophyta</taxon>
        <taxon>Magnoliopsida</taxon>
        <taxon>eudicotyledons</taxon>
        <taxon>Gunneridae</taxon>
        <taxon>Pentapetalae</taxon>
        <taxon>rosids</taxon>
        <taxon>fabids</taxon>
        <taxon>Malpighiales</taxon>
        <taxon>Linaceae</taxon>
        <taxon>Linum</taxon>
    </lineage>
</organism>
<sequence length="82" mass="8850">MRFPLPQAQIAFSQCALTATGADRITRVRSGIQGADRSAGVRLAVGSAVNRTIWWIATSPPQIASVWCVLYCGLHPSDAFYV</sequence>
<evidence type="ECO:0000313" key="1">
    <source>
        <dbReference type="EMBL" id="CAL1413327.1"/>
    </source>
</evidence>